<feature type="domain" description="HTH araC/xylS-type" evidence="4">
    <location>
        <begin position="129"/>
        <end position="229"/>
    </location>
</feature>
<dbReference type="PROSITE" id="PS01124">
    <property type="entry name" value="HTH_ARAC_FAMILY_2"/>
    <property type="match status" value="1"/>
</dbReference>
<organism evidence="5 6">
    <name type="scientific">Phaeovulum vinaykumarii</name>
    <dbReference type="NCBI Taxonomy" id="407234"/>
    <lineage>
        <taxon>Bacteria</taxon>
        <taxon>Pseudomonadati</taxon>
        <taxon>Pseudomonadota</taxon>
        <taxon>Alphaproteobacteria</taxon>
        <taxon>Rhodobacterales</taxon>
        <taxon>Paracoccaceae</taxon>
        <taxon>Phaeovulum</taxon>
    </lineage>
</organism>
<dbReference type="Pfam" id="PF12833">
    <property type="entry name" value="HTH_18"/>
    <property type="match status" value="1"/>
</dbReference>
<keyword evidence="1" id="KW-0805">Transcription regulation</keyword>
<protein>
    <submittedName>
        <fullName evidence="5">Transcriptional regulator, AraC family</fullName>
    </submittedName>
</protein>
<sequence length="236" mass="26884">MTEAEPGGQLVRCTEGELELFGHAGEWVIPADHMVYIPQGRMFRLRARVPSAGIVIQFGRGEVAWWRDGCWVGPVSEMAAALVDYGLKWNAEHAQRNRQAACFFVTLGEMLPDWFRHERINWIPYAETSAIQRAIDFAHAQGPSVSLPEVACHVGMSERTFRRRIQSELGQSWRDFIREFRMNRAMEMLRKERRSVTETAFEVGFSSSSAFSSAFLDYVGRTPSAYARSFTATHVQ</sequence>
<dbReference type="Proteomes" id="UP000186098">
    <property type="component" value="Unassembled WGS sequence"/>
</dbReference>
<dbReference type="SUPFAM" id="SSF46689">
    <property type="entry name" value="Homeodomain-like"/>
    <property type="match status" value="1"/>
</dbReference>
<name>A0A1N7N195_9RHOB</name>
<dbReference type="InterPro" id="IPR018062">
    <property type="entry name" value="HTH_AraC-typ_CS"/>
</dbReference>
<dbReference type="PRINTS" id="PR00032">
    <property type="entry name" value="HTHARAC"/>
</dbReference>
<dbReference type="AlphaFoldDB" id="A0A1N7N195"/>
<dbReference type="InterPro" id="IPR020449">
    <property type="entry name" value="Tscrpt_reg_AraC-type_HTH"/>
</dbReference>
<dbReference type="InterPro" id="IPR009057">
    <property type="entry name" value="Homeodomain-like_sf"/>
</dbReference>
<dbReference type="SMART" id="SM00342">
    <property type="entry name" value="HTH_ARAC"/>
    <property type="match status" value="1"/>
</dbReference>
<dbReference type="GO" id="GO:0003700">
    <property type="term" value="F:DNA-binding transcription factor activity"/>
    <property type="evidence" value="ECO:0007669"/>
    <property type="project" value="InterPro"/>
</dbReference>
<dbReference type="Gene3D" id="1.10.10.60">
    <property type="entry name" value="Homeodomain-like"/>
    <property type="match status" value="2"/>
</dbReference>
<dbReference type="EMBL" id="FTOM01000013">
    <property type="protein sequence ID" value="SIS91889.1"/>
    <property type="molecule type" value="Genomic_DNA"/>
</dbReference>
<keyword evidence="3" id="KW-0804">Transcription</keyword>
<proteinExistence type="predicted"/>
<dbReference type="STRING" id="407234.SAMN05421795_1138"/>
<dbReference type="PROSITE" id="PS00041">
    <property type="entry name" value="HTH_ARAC_FAMILY_1"/>
    <property type="match status" value="1"/>
</dbReference>
<evidence type="ECO:0000256" key="1">
    <source>
        <dbReference type="ARBA" id="ARBA00023015"/>
    </source>
</evidence>
<evidence type="ECO:0000313" key="5">
    <source>
        <dbReference type="EMBL" id="SIS91889.1"/>
    </source>
</evidence>
<dbReference type="InterPro" id="IPR018060">
    <property type="entry name" value="HTH_AraC"/>
</dbReference>
<reference evidence="6" key="1">
    <citation type="submission" date="2017-01" db="EMBL/GenBank/DDBJ databases">
        <authorList>
            <person name="Varghese N."/>
            <person name="Submissions S."/>
        </authorList>
    </citation>
    <scope>NUCLEOTIDE SEQUENCE [LARGE SCALE GENOMIC DNA]</scope>
    <source>
        <strain evidence="6">DSM 18714</strain>
    </source>
</reference>
<evidence type="ECO:0000313" key="6">
    <source>
        <dbReference type="Proteomes" id="UP000186098"/>
    </source>
</evidence>
<keyword evidence="2" id="KW-0238">DNA-binding</keyword>
<keyword evidence="6" id="KW-1185">Reference proteome</keyword>
<dbReference type="PANTHER" id="PTHR11019:SF159">
    <property type="entry name" value="TRANSCRIPTIONAL REGULATOR-RELATED"/>
    <property type="match status" value="1"/>
</dbReference>
<evidence type="ECO:0000256" key="2">
    <source>
        <dbReference type="ARBA" id="ARBA00023125"/>
    </source>
</evidence>
<dbReference type="RefSeq" id="WP_210199538.1">
    <property type="nucleotide sequence ID" value="NZ_OBMN01000013.1"/>
</dbReference>
<dbReference type="GO" id="GO:0043565">
    <property type="term" value="F:sequence-specific DNA binding"/>
    <property type="evidence" value="ECO:0007669"/>
    <property type="project" value="InterPro"/>
</dbReference>
<dbReference type="PANTHER" id="PTHR11019">
    <property type="entry name" value="HTH-TYPE TRANSCRIPTIONAL REGULATOR NIMR"/>
    <property type="match status" value="1"/>
</dbReference>
<accession>A0A1N7N195</accession>
<evidence type="ECO:0000259" key="4">
    <source>
        <dbReference type="PROSITE" id="PS01124"/>
    </source>
</evidence>
<gene>
    <name evidence="5" type="ORF">SAMN05421795_1138</name>
</gene>
<evidence type="ECO:0000256" key="3">
    <source>
        <dbReference type="ARBA" id="ARBA00023163"/>
    </source>
</evidence>